<protein>
    <submittedName>
        <fullName evidence="1">Uncharacterized protein</fullName>
    </submittedName>
</protein>
<evidence type="ECO:0000313" key="2">
    <source>
        <dbReference type="Proteomes" id="UP000184275"/>
    </source>
</evidence>
<organism evidence="1 2">
    <name type="scientific">Fibrobacter intestinalis</name>
    <dbReference type="NCBI Taxonomy" id="28122"/>
    <lineage>
        <taxon>Bacteria</taxon>
        <taxon>Pseudomonadati</taxon>
        <taxon>Fibrobacterota</taxon>
        <taxon>Fibrobacteria</taxon>
        <taxon>Fibrobacterales</taxon>
        <taxon>Fibrobacteraceae</taxon>
        <taxon>Fibrobacter</taxon>
    </lineage>
</organism>
<reference evidence="2" key="1">
    <citation type="submission" date="2016-11" db="EMBL/GenBank/DDBJ databases">
        <authorList>
            <person name="Varghese N."/>
            <person name="Submissions S."/>
        </authorList>
    </citation>
    <scope>NUCLEOTIDE SEQUENCE [LARGE SCALE GENOMIC DNA]</scope>
    <source>
        <strain evidence="2">UWOS</strain>
    </source>
</reference>
<evidence type="ECO:0000313" key="1">
    <source>
        <dbReference type="EMBL" id="SHK11816.1"/>
    </source>
</evidence>
<dbReference type="EMBL" id="FRAW01000001">
    <property type="protein sequence ID" value="SHK11816.1"/>
    <property type="molecule type" value="Genomic_DNA"/>
</dbReference>
<accession>A0A1M6PV61</accession>
<keyword evidence="2" id="KW-1185">Reference proteome</keyword>
<sequence>MNKENQVRNVLLCIILFASLGVASEICNVKNSNPGIPEGSCTQSGYVCHLAFDTNNSQNVIAFYLGADSLCSSLQTTKFITKKQSDNTTTNALHLFLIESEEFHTDALAMTLSGALALSASNNRSQISVIYHKVKEAEYGGSAVHLTASGNSELRMEKKRTGIWRFRSARKICA</sequence>
<dbReference type="Proteomes" id="UP000184275">
    <property type="component" value="Unassembled WGS sequence"/>
</dbReference>
<name>A0A1M6PV61_9BACT</name>
<proteinExistence type="predicted"/>
<gene>
    <name evidence="1" type="ORF">SAMN05720469_101132</name>
</gene>
<dbReference type="AlphaFoldDB" id="A0A1M6PV61"/>